<dbReference type="Proteomes" id="UP000753961">
    <property type="component" value="Unassembled WGS sequence"/>
</dbReference>
<dbReference type="AlphaFoldDB" id="A0A953HU57"/>
<accession>A0A953HU57</accession>
<dbReference type="RefSeq" id="WP_222579450.1">
    <property type="nucleotide sequence ID" value="NZ_JAHVHU010000006.1"/>
</dbReference>
<proteinExistence type="inferred from homology"/>
<evidence type="ECO:0000256" key="4">
    <source>
        <dbReference type="ARBA" id="ARBA00022909"/>
    </source>
</evidence>
<sequence length="117" mass="13492">MKSKIIIQGMHFKAHHGYYLEERKIGGQYSIDMEIEYDIQKAAQHDNLEDTINYEKIYAICKSEMAISQKLIETVGLNLVEKVRAEFPEVLHLILTIHKLNPPLDGLVDRASVRIEV</sequence>
<dbReference type="PANTHER" id="PTHR42844">
    <property type="entry name" value="DIHYDRONEOPTERIN ALDOLASE 1-RELATED"/>
    <property type="match status" value="1"/>
</dbReference>
<comment type="catalytic activity">
    <reaction evidence="1 6">
        <text>7,8-dihydroneopterin = 6-hydroxymethyl-7,8-dihydropterin + glycolaldehyde</text>
        <dbReference type="Rhea" id="RHEA:10540"/>
        <dbReference type="ChEBI" id="CHEBI:17001"/>
        <dbReference type="ChEBI" id="CHEBI:17071"/>
        <dbReference type="ChEBI" id="CHEBI:44841"/>
        <dbReference type="EC" id="4.1.2.25"/>
    </reaction>
</comment>
<gene>
    <name evidence="8" type="primary">folB</name>
    <name evidence="8" type="ORF">KUV50_07320</name>
</gene>
<dbReference type="NCBIfam" id="TIGR00526">
    <property type="entry name" value="folB_dom"/>
    <property type="match status" value="1"/>
</dbReference>
<evidence type="ECO:0000313" key="8">
    <source>
        <dbReference type="EMBL" id="MBY5957933.1"/>
    </source>
</evidence>
<evidence type="ECO:0000256" key="2">
    <source>
        <dbReference type="ARBA" id="ARBA00005013"/>
    </source>
</evidence>
<dbReference type="EC" id="4.1.2.25" evidence="6"/>
<keyword evidence="9" id="KW-1185">Reference proteome</keyword>
<protein>
    <recommendedName>
        <fullName evidence="6">7,8-dihydroneopterin aldolase</fullName>
        <ecNumber evidence="6">4.1.2.25</ecNumber>
    </recommendedName>
</protein>
<organism evidence="8 9">
    <name type="scientific">Membranihabitans marinus</name>
    <dbReference type="NCBI Taxonomy" id="1227546"/>
    <lineage>
        <taxon>Bacteria</taxon>
        <taxon>Pseudomonadati</taxon>
        <taxon>Bacteroidota</taxon>
        <taxon>Saprospiria</taxon>
        <taxon>Saprospirales</taxon>
        <taxon>Saprospiraceae</taxon>
        <taxon>Membranihabitans</taxon>
    </lineage>
</organism>
<dbReference type="GO" id="GO:0004150">
    <property type="term" value="F:dihydroneopterin aldolase activity"/>
    <property type="evidence" value="ECO:0007669"/>
    <property type="project" value="UniProtKB-UniRule"/>
</dbReference>
<evidence type="ECO:0000256" key="6">
    <source>
        <dbReference type="RuleBase" id="RU362079"/>
    </source>
</evidence>
<dbReference type="Gene3D" id="3.30.1130.10">
    <property type="match status" value="1"/>
</dbReference>
<dbReference type="GO" id="GO:0046654">
    <property type="term" value="P:tetrahydrofolate biosynthetic process"/>
    <property type="evidence" value="ECO:0007669"/>
    <property type="project" value="UniProtKB-UniRule"/>
</dbReference>
<dbReference type="InterPro" id="IPR006157">
    <property type="entry name" value="FolB_dom"/>
</dbReference>
<evidence type="ECO:0000256" key="5">
    <source>
        <dbReference type="ARBA" id="ARBA00023239"/>
    </source>
</evidence>
<keyword evidence="4 6" id="KW-0289">Folate biosynthesis</keyword>
<comment type="pathway">
    <text evidence="2 6">Cofactor biosynthesis; tetrahydrofolate biosynthesis; 2-amino-4-hydroxy-6-hydroxymethyl-7,8-dihydropteridine diphosphate from 7,8-dihydroneopterin triphosphate: step 3/4.</text>
</comment>
<comment type="function">
    <text evidence="6">Catalyzes the conversion of 7,8-dihydroneopterin to 6-hydroxymethyl-7,8-dihydropterin.</text>
</comment>
<dbReference type="SUPFAM" id="SSF55620">
    <property type="entry name" value="Tetrahydrobiopterin biosynthesis enzymes-like"/>
    <property type="match status" value="1"/>
</dbReference>
<feature type="domain" description="Dihydroneopterin aldolase/epimerase" evidence="7">
    <location>
        <begin position="5"/>
        <end position="117"/>
    </location>
</feature>
<dbReference type="PANTHER" id="PTHR42844:SF1">
    <property type="entry name" value="DIHYDRONEOPTERIN ALDOLASE 1-RELATED"/>
    <property type="match status" value="1"/>
</dbReference>
<comment type="similarity">
    <text evidence="3 6">Belongs to the DHNA family.</text>
</comment>
<name>A0A953HU57_9BACT</name>
<dbReference type="GO" id="GO:0005737">
    <property type="term" value="C:cytoplasm"/>
    <property type="evidence" value="ECO:0007669"/>
    <property type="project" value="TreeGrafter"/>
</dbReference>
<evidence type="ECO:0000259" key="7">
    <source>
        <dbReference type="SMART" id="SM00905"/>
    </source>
</evidence>
<dbReference type="NCBIfam" id="TIGR00525">
    <property type="entry name" value="folB"/>
    <property type="match status" value="1"/>
</dbReference>
<dbReference type="Pfam" id="PF02152">
    <property type="entry name" value="FolB"/>
    <property type="match status" value="1"/>
</dbReference>
<evidence type="ECO:0000256" key="1">
    <source>
        <dbReference type="ARBA" id="ARBA00001353"/>
    </source>
</evidence>
<evidence type="ECO:0000256" key="3">
    <source>
        <dbReference type="ARBA" id="ARBA00005708"/>
    </source>
</evidence>
<reference evidence="8" key="1">
    <citation type="submission" date="2021-06" db="EMBL/GenBank/DDBJ databases">
        <title>44 bacteria genomes isolated from Dapeng, Shenzhen.</title>
        <authorList>
            <person name="Zheng W."/>
            <person name="Yu S."/>
            <person name="Huang Y."/>
        </authorList>
    </citation>
    <scope>NUCLEOTIDE SEQUENCE</scope>
    <source>
        <strain evidence="8">DP5N28-2</strain>
    </source>
</reference>
<keyword evidence="5 6" id="KW-0456">Lyase</keyword>
<dbReference type="EMBL" id="JAHVHU010000006">
    <property type="protein sequence ID" value="MBY5957933.1"/>
    <property type="molecule type" value="Genomic_DNA"/>
</dbReference>
<comment type="caution">
    <text evidence="8">The sequence shown here is derived from an EMBL/GenBank/DDBJ whole genome shotgun (WGS) entry which is preliminary data.</text>
</comment>
<evidence type="ECO:0000313" key="9">
    <source>
        <dbReference type="Proteomes" id="UP000753961"/>
    </source>
</evidence>
<dbReference type="SMART" id="SM00905">
    <property type="entry name" value="FolB"/>
    <property type="match status" value="1"/>
</dbReference>
<dbReference type="InterPro" id="IPR006156">
    <property type="entry name" value="Dihydroneopterin_aldolase"/>
</dbReference>
<dbReference type="InterPro" id="IPR043133">
    <property type="entry name" value="GTP-CH-I_C/QueF"/>
</dbReference>
<dbReference type="GO" id="GO:0046656">
    <property type="term" value="P:folic acid biosynthetic process"/>
    <property type="evidence" value="ECO:0007669"/>
    <property type="project" value="UniProtKB-UniRule"/>
</dbReference>